<evidence type="ECO:0000256" key="1">
    <source>
        <dbReference type="SAM" id="MobiDB-lite"/>
    </source>
</evidence>
<protein>
    <submittedName>
        <fullName evidence="2">Uncharacterized protein</fullName>
    </submittedName>
</protein>
<evidence type="ECO:0000313" key="3">
    <source>
        <dbReference type="Proteomes" id="UP000001055"/>
    </source>
</evidence>
<feature type="region of interest" description="Disordered" evidence="1">
    <location>
        <begin position="22"/>
        <end position="44"/>
    </location>
</feature>
<sequence length="44" mass="4793">MPFDSLQADVFATLAEVFQPANNFSPAGKLMDPGDDPTTAPRRR</sequence>
<dbReference type="InParanoid" id="Q0U8Q2"/>
<organism evidence="2 3">
    <name type="scientific">Phaeosphaeria nodorum (strain SN15 / ATCC MYA-4574 / FGSC 10173)</name>
    <name type="common">Glume blotch fungus</name>
    <name type="synonym">Parastagonospora nodorum</name>
    <dbReference type="NCBI Taxonomy" id="321614"/>
    <lineage>
        <taxon>Eukaryota</taxon>
        <taxon>Fungi</taxon>
        <taxon>Dikarya</taxon>
        <taxon>Ascomycota</taxon>
        <taxon>Pezizomycotina</taxon>
        <taxon>Dothideomycetes</taxon>
        <taxon>Pleosporomycetidae</taxon>
        <taxon>Pleosporales</taxon>
        <taxon>Pleosporineae</taxon>
        <taxon>Phaeosphaeriaceae</taxon>
        <taxon>Parastagonospora</taxon>
    </lineage>
</organism>
<name>Q0U8Q2_PHANO</name>
<evidence type="ECO:0000313" key="2">
    <source>
        <dbReference type="EMBL" id="EAT80906.1"/>
    </source>
</evidence>
<dbReference type="AlphaFoldDB" id="Q0U8Q2"/>
<dbReference type="GeneID" id="5979007"/>
<accession>Q0U8Q2</accession>
<proteinExistence type="predicted"/>
<dbReference type="RefSeq" id="XP_001802099.1">
    <property type="nucleotide sequence ID" value="XM_001802047.1"/>
</dbReference>
<dbReference type="Proteomes" id="UP000001055">
    <property type="component" value="Unassembled WGS sequence"/>
</dbReference>
<dbReference type="KEGG" id="pno:SNOG_11862"/>
<dbReference type="EMBL" id="CH445344">
    <property type="protein sequence ID" value="EAT80906.1"/>
    <property type="molecule type" value="Genomic_DNA"/>
</dbReference>
<gene>
    <name evidence="2" type="ORF">SNOG_11862</name>
</gene>
<reference evidence="3" key="1">
    <citation type="journal article" date="2007" name="Plant Cell">
        <title>Dothideomycete-plant interactions illuminated by genome sequencing and EST analysis of the wheat pathogen Stagonospora nodorum.</title>
        <authorList>
            <person name="Hane J.K."/>
            <person name="Lowe R.G."/>
            <person name="Solomon P.S."/>
            <person name="Tan K.C."/>
            <person name="Schoch C.L."/>
            <person name="Spatafora J.W."/>
            <person name="Crous P.W."/>
            <person name="Kodira C."/>
            <person name="Birren B.W."/>
            <person name="Galagan J.E."/>
            <person name="Torriani S.F."/>
            <person name="McDonald B.A."/>
            <person name="Oliver R.P."/>
        </authorList>
    </citation>
    <scope>NUCLEOTIDE SEQUENCE [LARGE SCALE GENOMIC DNA]</scope>
    <source>
        <strain evidence="3">SN15 / ATCC MYA-4574 / FGSC 10173</strain>
    </source>
</reference>